<evidence type="ECO:0000313" key="2">
    <source>
        <dbReference type="Proteomes" id="UP000189677"/>
    </source>
</evidence>
<reference evidence="1 2" key="1">
    <citation type="submission" date="2016-11" db="EMBL/GenBank/DDBJ databases">
        <title>Complete genome sequence of Streptomyces niveus SCSIO 3406.</title>
        <authorList>
            <person name="Zhu Q."/>
            <person name="Cheng W."/>
            <person name="Song Y."/>
            <person name="Li Q."/>
            <person name="Ju J."/>
        </authorList>
    </citation>
    <scope>NUCLEOTIDE SEQUENCE [LARGE SCALE GENOMIC DNA]</scope>
    <source>
        <strain evidence="1 2">SCSIO 3406</strain>
    </source>
</reference>
<dbReference type="RefSeq" id="WP_078078365.1">
    <property type="nucleotide sequence ID" value="NZ_CP018047.1"/>
</dbReference>
<accession>A0A1U9QZW5</accession>
<proteinExistence type="predicted"/>
<protein>
    <submittedName>
        <fullName evidence="1">Uncharacterized protein</fullName>
    </submittedName>
</protein>
<keyword evidence="2" id="KW-1185">Reference proteome</keyword>
<dbReference type="KEGG" id="snw:BBN63_29520"/>
<dbReference type="Proteomes" id="UP000189677">
    <property type="component" value="Chromosome"/>
</dbReference>
<dbReference type="AlphaFoldDB" id="A0A1U9QZW5"/>
<gene>
    <name evidence="1" type="ORF">BBN63_29520</name>
</gene>
<dbReference type="EMBL" id="CP018047">
    <property type="protein sequence ID" value="AQU69717.1"/>
    <property type="molecule type" value="Genomic_DNA"/>
</dbReference>
<sequence length="64" mass="6727">MNPPKAPDAVPAPVRAHSALLRTMARIGTLEGFDACHAVRPAQADPDAVLAPAAWIEARGRSSR</sequence>
<name>A0A1U9QZW5_STRNV</name>
<evidence type="ECO:0000313" key="1">
    <source>
        <dbReference type="EMBL" id="AQU69717.1"/>
    </source>
</evidence>
<organism evidence="1 2">
    <name type="scientific">Streptomyces niveus</name>
    <name type="common">Streptomyces spheroides</name>
    <dbReference type="NCBI Taxonomy" id="193462"/>
    <lineage>
        <taxon>Bacteria</taxon>
        <taxon>Bacillati</taxon>
        <taxon>Actinomycetota</taxon>
        <taxon>Actinomycetes</taxon>
        <taxon>Kitasatosporales</taxon>
        <taxon>Streptomycetaceae</taxon>
        <taxon>Streptomyces</taxon>
    </lineage>
</organism>
<dbReference type="OrthoDB" id="9986573at2"/>